<evidence type="ECO:0000313" key="2">
    <source>
        <dbReference type="EMBL" id="MBB4174436.1"/>
    </source>
</evidence>
<evidence type="ECO:0000256" key="1">
    <source>
        <dbReference type="SAM" id="SignalP"/>
    </source>
</evidence>
<sequence length="100" mass="10754">MRLTTGALAGVGLLLTTLMPAQVAAEAKIYPYHGANYCPAGLQPITISGVICCGQPNQHMSYQQALAHPVAKKKRHYKVKRVVRSARPTCQPGTKGCSDY</sequence>
<accession>A0A7W6M8U5</accession>
<evidence type="ECO:0000313" key="3">
    <source>
        <dbReference type="Proteomes" id="UP000565745"/>
    </source>
</evidence>
<comment type="caution">
    <text evidence="2">The sequence shown here is derived from an EMBL/GenBank/DDBJ whole genome shotgun (WGS) entry which is preliminary data.</text>
</comment>
<keyword evidence="1" id="KW-0732">Signal</keyword>
<dbReference type="AlphaFoldDB" id="A0A7W6M8U5"/>
<gene>
    <name evidence="2" type="ORF">GGR93_002209</name>
</gene>
<protein>
    <recommendedName>
        <fullName evidence="4">Secreted protein</fullName>
    </recommendedName>
</protein>
<feature type="chain" id="PRO_5031251089" description="Secreted protein" evidence="1">
    <location>
        <begin position="25"/>
        <end position="100"/>
    </location>
</feature>
<feature type="signal peptide" evidence="1">
    <location>
        <begin position="1"/>
        <end position="24"/>
    </location>
</feature>
<dbReference type="EMBL" id="JACIFU010000002">
    <property type="protein sequence ID" value="MBB4174436.1"/>
    <property type="molecule type" value="Genomic_DNA"/>
</dbReference>
<dbReference type="RefSeq" id="WP_025056761.1">
    <property type="nucleotide sequence ID" value="NZ_JACIFU010000002.1"/>
</dbReference>
<reference evidence="2 3" key="1">
    <citation type="submission" date="2020-08" db="EMBL/GenBank/DDBJ databases">
        <title>Genomic Encyclopedia of Type Strains, Phase IV (KMG-IV): sequencing the most valuable type-strain genomes for metagenomic binning, comparative biology and taxonomic classification.</title>
        <authorList>
            <person name="Goeker M."/>
        </authorList>
    </citation>
    <scope>NUCLEOTIDE SEQUENCE [LARGE SCALE GENOMIC DNA]</scope>
    <source>
        <strain evidence="2 3">DSM 101015</strain>
    </source>
</reference>
<name>A0A7W6M8U5_9RHOB</name>
<keyword evidence="3" id="KW-1185">Reference proteome</keyword>
<proteinExistence type="predicted"/>
<dbReference type="OrthoDB" id="7875085at2"/>
<organism evidence="2 3">
    <name type="scientific">Sulfitobacter noctilucicola</name>
    <dbReference type="NCBI Taxonomy" id="1342301"/>
    <lineage>
        <taxon>Bacteria</taxon>
        <taxon>Pseudomonadati</taxon>
        <taxon>Pseudomonadota</taxon>
        <taxon>Alphaproteobacteria</taxon>
        <taxon>Rhodobacterales</taxon>
        <taxon>Roseobacteraceae</taxon>
        <taxon>Sulfitobacter</taxon>
    </lineage>
</organism>
<evidence type="ECO:0008006" key="4">
    <source>
        <dbReference type="Google" id="ProtNLM"/>
    </source>
</evidence>
<dbReference type="Proteomes" id="UP000565745">
    <property type="component" value="Unassembled WGS sequence"/>
</dbReference>